<evidence type="ECO:0000256" key="2">
    <source>
        <dbReference type="ARBA" id="ARBA00008072"/>
    </source>
</evidence>
<dbReference type="Gene3D" id="3.90.180.10">
    <property type="entry name" value="Medium-chain alcohol dehydrogenases, catalytic domain"/>
    <property type="match status" value="1"/>
</dbReference>
<evidence type="ECO:0000313" key="11">
    <source>
        <dbReference type="Proteomes" id="UP000449547"/>
    </source>
</evidence>
<name>A0A642UKB8_DIURU</name>
<evidence type="ECO:0000256" key="1">
    <source>
        <dbReference type="ARBA" id="ARBA00001947"/>
    </source>
</evidence>
<evidence type="ECO:0000256" key="4">
    <source>
        <dbReference type="ARBA" id="ARBA00022723"/>
    </source>
</evidence>
<evidence type="ECO:0000256" key="5">
    <source>
        <dbReference type="ARBA" id="ARBA00022833"/>
    </source>
</evidence>
<evidence type="ECO:0000259" key="8">
    <source>
        <dbReference type="Pfam" id="PF00107"/>
    </source>
</evidence>
<gene>
    <name evidence="10" type="ORF">DIURU_003745</name>
</gene>
<dbReference type="VEuPathDB" id="FungiDB:DIURU_003745"/>
<dbReference type="CDD" id="cd08297">
    <property type="entry name" value="CAD3"/>
    <property type="match status" value="1"/>
</dbReference>
<dbReference type="RefSeq" id="XP_034011462.1">
    <property type="nucleotide sequence ID" value="XM_034156541.1"/>
</dbReference>
<dbReference type="PANTHER" id="PTHR42940:SF3">
    <property type="entry name" value="ALCOHOL DEHYDROGENASE 1-RELATED"/>
    <property type="match status" value="1"/>
</dbReference>
<evidence type="ECO:0000256" key="3">
    <source>
        <dbReference type="ARBA" id="ARBA00013190"/>
    </source>
</evidence>
<dbReference type="InterPro" id="IPR013154">
    <property type="entry name" value="ADH-like_N"/>
</dbReference>
<keyword evidence="11" id="KW-1185">Reference proteome</keyword>
<dbReference type="InterPro" id="IPR036291">
    <property type="entry name" value="NAD(P)-bd_dom_sf"/>
</dbReference>
<organism evidence="10 11">
    <name type="scientific">Diutina rugosa</name>
    <name type="common">Yeast</name>
    <name type="synonym">Candida rugosa</name>
    <dbReference type="NCBI Taxonomy" id="5481"/>
    <lineage>
        <taxon>Eukaryota</taxon>
        <taxon>Fungi</taxon>
        <taxon>Dikarya</taxon>
        <taxon>Ascomycota</taxon>
        <taxon>Saccharomycotina</taxon>
        <taxon>Pichiomycetes</taxon>
        <taxon>Debaryomycetaceae</taxon>
        <taxon>Diutina</taxon>
    </lineage>
</organism>
<dbReference type="GO" id="GO:0046872">
    <property type="term" value="F:metal ion binding"/>
    <property type="evidence" value="ECO:0007669"/>
    <property type="project" value="UniProtKB-KW"/>
</dbReference>
<dbReference type="GO" id="GO:0004022">
    <property type="term" value="F:alcohol dehydrogenase (NAD+) activity"/>
    <property type="evidence" value="ECO:0007669"/>
    <property type="project" value="UniProtKB-EC"/>
</dbReference>
<dbReference type="InterPro" id="IPR013149">
    <property type="entry name" value="ADH-like_C"/>
</dbReference>
<keyword evidence="4" id="KW-0479">Metal-binding</keyword>
<accession>A0A642UKB8</accession>
<dbReference type="Proteomes" id="UP000449547">
    <property type="component" value="Unassembled WGS sequence"/>
</dbReference>
<evidence type="ECO:0000313" key="10">
    <source>
        <dbReference type="EMBL" id="KAA8900543.1"/>
    </source>
</evidence>
<comment type="caution">
    <text evidence="10">The sequence shown here is derived from an EMBL/GenBank/DDBJ whole genome shotgun (WGS) entry which is preliminary data.</text>
</comment>
<dbReference type="SUPFAM" id="SSF50129">
    <property type="entry name" value="GroES-like"/>
    <property type="match status" value="1"/>
</dbReference>
<dbReference type="EMBL" id="SWFT01000109">
    <property type="protein sequence ID" value="KAA8900543.1"/>
    <property type="molecule type" value="Genomic_DNA"/>
</dbReference>
<feature type="domain" description="Alcohol dehydrogenase-like N-terminal" evidence="9">
    <location>
        <begin position="2"/>
        <end position="66"/>
    </location>
</feature>
<dbReference type="Pfam" id="PF00107">
    <property type="entry name" value="ADH_zinc_N"/>
    <property type="match status" value="1"/>
</dbReference>
<dbReference type="Gene3D" id="3.40.50.720">
    <property type="entry name" value="NAD(P)-binding Rossmann-like Domain"/>
    <property type="match status" value="1"/>
</dbReference>
<dbReference type="PANTHER" id="PTHR42940">
    <property type="entry name" value="ALCOHOL DEHYDROGENASE 1-RELATED"/>
    <property type="match status" value="1"/>
</dbReference>
<comment type="similarity">
    <text evidence="2">Belongs to the zinc-containing alcohol dehydrogenase family.</text>
</comment>
<dbReference type="InterPro" id="IPR011032">
    <property type="entry name" value="GroES-like_sf"/>
</dbReference>
<dbReference type="FunFam" id="3.40.50.720:FF:000039">
    <property type="entry name" value="Alcohol dehydrogenase AdhP"/>
    <property type="match status" value="1"/>
</dbReference>
<dbReference type="GO" id="GO:0005737">
    <property type="term" value="C:cytoplasm"/>
    <property type="evidence" value="ECO:0007669"/>
    <property type="project" value="TreeGrafter"/>
</dbReference>
<keyword evidence="5" id="KW-0862">Zinc</keyword>
<dbReference type="Pfam" id="PF08240">
    <property type="entry name" value="ADH_N"/>
    <property type="match status" value="1"/>
</dbReference>
<feature type="domain" description="Alcohol dehydrogenase-like C-terminal" evidence="8">
    <location>
        <begin position="107"/>
        <end position="234"/>
    </location>
</feature>
<dbReference type="EC" id="1.1.1.1" evidence="3"/>
<dbReference type="OMA" id="CENCKAD"/>
<dbReference type="SUPFAM" id="SSF51735">
    <property type="entry name" value="NAD(P)-binding Rossmann-fold domains"/>
    <property type="match status" value="1"/>
</dbReference>
<sequence>MGDNVTGWEVGDHAGVKFVSSSCWKCEYCYDGHEQLCNRPVYSGYTHDGSFQQYATVDAMGAPKIPQDVDLSRVGPILCGGITVYRALKTTTASAGDWVVISGCSGGLGSLAVQYAKAMGLRVVGIDGGANKKAAALDGGVEEFIDFTECDDVIGRVHQITGGGAKGAVNVSTSPQAIQQSVQLVKKRGVVVLVGLPPDTTITANVLQTVSKAVRIEGSFVGNRADTDEAIDFFRRGLINQPLTIAGLSQLPEIFDKMTRGEIVGRYVVDTYK</sequence>
<dbReference type="AlphaFoldDB" id="A0A642UKB8"/>
<protein>
    <recommendedName>
        <fullName evidence="3">alcohol dehydrogenase</fullName>
        <ecNumber evidence="3">1.1.1.1</ecNumber>
    </recommendedName>
</protein>
<comment type="cofactor">
    <cofactor evidence="1">
        <name>Zn(2+)</name>
        <dbReference type="ChEBI" id="CHEBI:29105"/>
    </cofactor>
</comment>
<evidence type="ECO:0000259" key="9">
    <source>
        <dbReference type="Pfam" id="PF08240"/>
    </source>
</evidence>
<keyword evidence="7" id="KW-0520">NAD</keyword>
<dbReference type="GeneID" id="54782396"/>
<proteinExistence type="inferred from homology"/>
<evidence type="ECO:0000256" key="6">
    <source>
        <dbReference type="ARBA" id="ARBA00023002"/>
    </source>
</evidence>
<keyword evidence="6" id="KW-0560">Oxidoreductase</keyword>
<reference evidence="10 11" key="1">
    <citation type="submission" date="2019-07" db="EMBL/GenBank/DDBJ databases">
        <title>Genome assembly of two rare yeast pathogens: Diutina rugosa and Trichomonascus ciferrii.</title>
        <authorList>
            <person name="Mixao V."/>
            <person name="Saus E."/>
            <person name="Hansen A."/>
            <person name="Lass-Flor C."/>
            <person name="Gabaldon T."/>
        </authorList>
    </citation>
    <scope>NUCLEOTIDE SEQUENCE [LARGE SCALE GENOMIC DNA]</scope>
    <source>
        <strain evidence="10 11">CBS 613</strain>
    </source>
</reference>
<dbReference type="OrthoDB" id="1879366at2759"/>
<evidence type="ECO:0000256" key="7">
    <source>
        <dbReference type="ARBA" id="ARBA00023027"/>
    </source>
</evidence>